<evidence type="ECO:0000256" key="6">
    <source>
        <dbReference type="ARBA" id="ARBA00022692"/>
    </source>
</evidence>
<feature type="transmembrane region" description="Helical" evidence="13">
    <location>
        <begin position="215"/>
        <end position="234"/>
    </location>
</feature>
<dbReference type="InterPro" id="IPR052348">
    <property type="entry name" value="Metallopeptidase_M50B"/>
</dbReference>
<dbReference type="CDD" id="cd06158">
    <property type="entry name" value="S2P-M50_like_1"/>
    <property type="match status" value="1"/>
</dbReference>
<dbReference type="EMBL" id="OY726395">
    <property type="protein sequence ID" value="CAJ1585869.1"/>
    <property type="molecule type" value="Genomic_DNA"/>
</dbReference>
<organism evidence="14 15">
    <name type="scientific">[Mycobacterium] wendilense</name>
    <dbReference type="NCBI Taxonomy" id="3064284"/>
    <lineage>
        <taxon>Bacteria</taxon>
        <taxon>Bacillati</taxon>
        <taxon>Actinomycetota</taxon>
        <taxon>Actinomycetes</taxon>
        <taxon>Mycobacteriales</taxon>
        <taxon>Mycobacteriaceae</taxon>
        <taxon>Mycolicibacter</taxon>
    </lineage>
</organism>
<dbReference type="PANTHER" id="PTHR35864">
    <property type="entry name" value="ZINC METALLOPROTEASE MJ0611-RELATED"/>
    <property type="match status" value="1"/>
</dbReference>
<feature type="transmembrane region" description="Helical" evidence="13">
    <location>
        <begin position="102"/>
        <end position="123"/>
    </location>
</feature>
<evidence type="ECO:0000256" key="10">
    <source>
        <dbReference type="ARBA" id="ARBA00022989"/>
    </source>
</evidence>
<evidence type="ECO:0000256" key="7">
    <source>
        <dbReference type="ARBA" id="ARBA00022723"/>
    </source>
</evidence>
<keyword evidence="11" id="KW-0482">Metalloprotease</keyword>
<evidence type="ECO:0000256" key="12">
    <source>
        <dbReference type="ARBA" id="ARBA00023136"/>
    </source>
</evidence>
<keyword evidence="6 13" id="KW-0812">Transmembrane</keyword>
<keyword evidence="7" id="KW-0479">Metal-binding</keyword>
<keyword evidence="8" id="KW-0378">Hydrolase</keyword>
<keyword evidence="4" id="KW-1003">Cell membrane</keyword>
<comment type="subcellular location">
    <subcellularLocation>
        <location evidence="2">Cell membrane</location>
        <topology evidence="2">Multi-pass membrane protein</topology>
    </subcellularLocation>
</comment>
<keyword evidence="5 14" id="KW-0645">Protease</keyword>
<accession>A0ABM9MIB1</accession>
<evidence type="ECO:0000256" key="1">
    <source>
        <dbReference type="ARBA" id="ARBA00001947"/>
    </source>
</evidence>
<keyword evidence="10 13" id="KW-1133">Transmembrane helix</keyword>
<evidence type="ECO:0000313" key="14">
    <source>
        <dbReference type="EMBL" id="CAJ1585869.1"/>
    </source>
</evidence>
<proteinExistence type="inferred from homology"/>
<protein>
    <submittedName>
        <fullName evidence="14">Site-2 protease family protein</fullName>
    </submittedName>
</protein>
<feature type="transmembrane region" description="Helical" evidence="13">
    <location>
        <begin position="165"/>
        <end position="186"/>
    </location>
</feature>
<evidence type="ECO:0000256" key="3">
    <source>
        <dbReference type="ARBA" id="ARBA00007931"/>
    </source>
</evidence>
<evidence type="ECO:0000256" key="5">
    <source>
        <dbReference type="ARBA" id="ARBA00022670"/>
    </source>
</evidence>
<name>A0ABM9MIB1_9MYCO</name>
<dbReference type="PANTHER" id="PTHR35864:SF1">
    <property type="entry name" value="ZINC METALLOPROTEASE YWHC-RELATED"/>
    <property type="match status" value="1"/>
</dbReference>
<dbReference type="InterPro" id="IPR044537">
    <property type="entry name" value="Rip2-like"/>
</dbReference>
<comment type="similarity">
    <text evidence="3">Belongs to the peptidase M50B family.</text>
</comment>
<evidence type="ECO:0000256" key="2">
    <source>
        <dbReference type="ARBA" id="ARBA00004651"/>
    </source>
</evidence>
<keyword evidence="9" id="KW-0862">Zinc</keyword>
<reference evidence="14 15" key="1">
    <citation type="submission" date="2023-08" db="EMBL/GenBank/DDBJ databases">
        <authorList>
            <person name="Folkvardsen B D."/>
            <person name="Norman A."/>
        </authorList>
    </citation>
    <scope>NUCLEOTIDE SEQUENCE [LARGE SCALE GENOMIC DNA]</scope>
    <source>
        <strain evidence="14 15">Mu0050</strain>
    </source>
</reference>
<evidence type="ECO:0000256" key="4">
    <source>
        <dbReference type="ARBA" id="ARBA00022475"/>
    </source>
</evidence>
<feature type="transmembrane region" description="Helical" evidence="13">
    <location>
        <begin position="49"/>
        <end position="68"/>
    </location>
</feature>
<evidence type="ECO:0000256" key="9">
    <source>
        <dbReference type="ARBA" id="ARBA00022833"/>
    </source>
</evidence>
<dbReference type="RefSeq" id="WP_316511960.1">
    <property type="nucleotide sequence ID" value="NZ_OY726395.1"/>
</dbReference>
<evidence type="ECO:0000256" key="8">
    <source>
        <dbReference type="ARBA" id="ARBA00022801"/>
    </source>
</evidence>
<sequence length="264" mass="28130">MNIRPVRSPRRSVRPSPIFLVILAVTGLGGALAWTCGAAEPANPPLAHAAVLLFVFAGWVVSLCLHEFGHAYTAWRFGDHEVAGRGYLTLNPLKYSNPMLSLGLPLLFVALGGIGLPGGAVWLRTGSMTKWQRTAVSLAGPSANLALAVLLLGSSAVFATPERSVFWAGVAFLGLLQVMAVVLNLLPVPGLDGYGALEPHLSPQTQRALDGFKGWGILLLVVVLLMSPLGRWFFQLVYEIFALLGGDRALAAVGLDLALFWSLR</sequence>
<comment type="cofactor">
    <cofactor evidence="1">
        <name>Zn(2+)</name>
        <dbReference type="ChEBI" id="CHEBI:29105"/>
    </cofactor>
</comment>
<keyword evidence="12 13" id="KW-0472">Membrane</keyword>
<gene>
    <name evidence="14" type="ORF">MU0050_003958</name>
</gene>
<keyword evidence="15" id="KW-1185">Reference proteome</keyword>
<evidence type="ECO:0000256" key="11">
    <source>
        <dbReference type="ARBA" id="ARBA00023049"/>
    </source>
</evidence>
<feature type="transmembrane region" description="Helical" evidence="13">
    <location>
        <begin position="241"/>
        <end position="263"/>
    </location>
</feature>
<dbReference type="GO" id="GO:0006508">
    <property type="term" value="P:proteolysis"/>
    <property type="evidence" value="ECO:0007669"/>
    <property type="project" value="UniProtKB-KW"/>
</dbReference>
<evidence type="ECO:0000313" key="15">
    <source>
        <dbReference type="Proteomes" id="UP001190466"/>
    </source>
</evidence>
<feature type="transmembrane region" description="Helical" evidence="13">
    <location>
        <begin position="135"/>
        <end position="158"/>
    </location>
</feature>
<dbReference type="GO" id="GO:0008233">
    <property type="term" value="F:peptidase activity"/>
    <property type="evidence" value="ECO:0007669"/>
    <property type="project" value="UniProtKB-KW"/>
</dbReference>
<dbReference type="Proteomes" id="UP001190466">
    <property type="component" value="Chromosome"/>
</dbReference>
<evidence type="ECO:0000256" key="13">
    <source>
        <dbReference type="SAM" id="Phobius"/>
    </source>
</evidence>